<dbReference type="EMBL" id="JAHLFE010000157">
    <property type="protein sequence ID" value="MBU3844724.1"/>
    <property type="molecule type" value="Genomic_DNA"/>
</dbReference>
<organism evidence="1 2">
    <name type="scientific">Candidatus Anaerobiospirillum pullicola</name>
    <dbReference type="NCBI Taxonomy" id="2838451"/>
    <lineage>
        <taxon>Bacteria</taxon>
        <taxon>Pseudomonadati</taxon>
        <taxon>Pseudomonadota</taxon>
        <taxon>Gammaproteobacteria</taxon>
        <taxon>Aeromonadales</taxon>
        <taxon>Succinivibrionaceae</taxon>
        <taxon>Anaerobiospirillum</taxon>
    </lineage>
</organism>
<name>A0A948X013_9GAMM</name>
<sequence>MMAFGVTNFGVVLVPYPPNYEENPIIGSPQSLVDVIEAHRILLGG</sequence>
<comment type="caution">
    <text evidence="1">The sequence shown here is derived from an EMBL/GenBank/DDBJ whole genome shotgun (WGS) entry which is preliminary data.</text>
</comment>
<gene>
    <name evidence="1" type="ORF">H9847_07670</name>
</gene>
<protein>
    <submittedName>
        <fullName evidence="1">Uncharacterized protein</fullName>
    </submittedName>
</protein>
<proteinExistence type="predicted"/>
<reference evidence="1" key="2">
    <citation type="submission" date="2021-04" db="EMBL/GenBank/DDBJ databases">
        <authorList>
            <person name="Gilroy R."/>
        </authorList>
    </citation>
    <scope>NUCLEOTIDE SEQUENCE</scope>
    <source>
        <strain evidence="1">378</strain>
    </source>
</reference>
<accession>A0A948X013</accession>
<dbReference type="AlphaFoldDB" id="A0A948X013"/>
<reference evidence="1" key="1">
    <citation type="journal article" date="2021" name="PeerJ">
        <title>Extensive microbial diversity within the chicken gut microbiome revealed by metagenomics and culture.</title>
        <authorList>
            <person name="Gilroy R."/>
            <person name="Ravi A."/>
            <person name="Getino M."/>
            <person name="Pursley I."/>
            <person name="Horton D.L."/>
            <person name="Alikhan N.F."/>
            <person name="Baker D."/>
            <person name="Gharbi K."/>
            <person name="Hall N."/>
            <person name="Watson M."/>
            <person name="Adriaenssens E.M."/>
            <person name="Foster-Nyarko E."/>
            <person name="Jarju S."/>
            <person name="Secka A."/>
            <person name="Antonio M."/>
            <person name="Oren A."/>
            <person name="Chaudhuri R.R."/>
            <person name="La Ragione R."/>
            <person name="Hildebrand F."/>
            <person name="Pallen M.J."/>
        </authorList>
    </citation>
    <scope>NUCLEOTIDE SEQUENCE</scope>
    <source>
        <strain evidence="1">378</strain>
    </source>
</reference>
<evidence type="ECO:0000313" key="2">
    <source>
        <dbReference type="Proteomes" id="UP000733611"/>
    </source>
</evidence>
<evidence type="ECO:0000313" key="1">
    <source>
        <dbReference type="EMBL" id="MBU3844724.1"/>
    </source>
</evidence>
<dbReference type="Proteomes" id="UP000733611">
    <property type="component" value="Unassembled WGS sequence"/>
</dbReference>